<dbReference type="Proteomes" id="UP000663760">
    <property type="component" value="Chromosome 13"/>
</dbReference>
<protein>
    <submittedName>
        <fullName evidence="1">Uncharacterized protein</fullName>
    </submittedName>
</protein>
<dbReference type="AlphaFoldDB" id="A0A7I8JHW1"/>
<evidence type="ECO:0000313" key="1">
    <source>
        <dbReference type="EMBL" id="CAA2630504.1"/>
    </source>
</evidence>
<dbReference type="EMBL" id="LR743600">
    <property type="protein sequence ID" value="CAA2630504.1"/>
    <property type="molecule type" value="Genomic_DNA"/>
</dbReference>
<evidence type="ECO:0000313" key="3">
    <source>
        <dbReference type="Proteomes" id="UP000663760"/>
    </source>
</evidence>
<dbReference type="EMBL" id="LR746276">
    <property type="protein sequence ID" value="CAA7406715.1"/>
    <property type="molecule type" value="Genomic_DNA"/>
</dbReference>
<gene>
    <name evidence="1" type="ORF">SI7747_13016150</name>
    <name evidence="2" type="ORF">SI8410_13017393</name>
</gene>
<proteinExistence type="predicted"/>
<sequence>MERLNFIFHSNYQMGLRAPRASAQNHSPITTQFKLYLGHQSLLKKDDAVCLRLKFGGDDS</sequence>
<accession>A0A7I8JHW1</accession>
<reference evidence="1" key="1">
    <citation type="submission" date="2019-12" db="EMBL/GenBank/DDBJ databases">
        <authorList>
            <person name="Scholz U."/>
            <person name="Mascher M."/>
            <person name="Fiebig A."/>
        </authorList>
    </citation>
    <scope>NUCLEOTIDE SEQUENCE</scope>
</reference>
<evidence type="ECO:0000313" key="2">
    <source>
        <dbReference type="EMBL" id="CAA7406715.1"/>
    </source>
</evidence>
<name>A0A7I8JHW1_SPIIN</name>
<keyword evidence="3" id="KW-1185">Reference proteome</keyword>
<organism evidence="1">
    <name type="scientific">Spirodela intermedia</name>
    <name type="common">Intermediate duckweed</name>
    <dbReference type="NCBI Taxonomy" id="51605"/>
    <lineage>
        <taxon>Eukaryota</taxon>
        <taxon>Viridiplantae</taxon>
        <taxon>Streptophyta</taxon>
        <taxon>Embryophyta</taxon>
        <taxon>Tracheophyta</taxon>
        <taxon>Spermatophyta</taxon>
        <taxon>Magnoliopsida</taxon>
        <taxon>Liliopsida</taxon>
        <taxon>Araceae</taxon>
        <taxon>Lemnoideae</taxon>
        <taxon>Spirodela</taxon>
    </lineage>
</organism>